<dbReference type="Proteomes" id="UP001176941">
    <property type="component" value="Chromosome 4"/>
</dbReference>
<evidence type="ECO:0000256" key="1">
    <source>
        <dbReference type="SAM" id="MobiDB-lite"/>
    </source>
</evidence>
<gene>
    <name evidence="2" type="ORF">MRATA1EN1_LOCUS23937</name>
</gene>
<keyword evidence="3" id="KW-1185">Reference proteome</keyword>
<protein>
    <submittedName>
        <fullName evidence="2">Uncharacterized protein</fullName>
    </submittedName>
</protein>
<proteinExistence type="predicted"/>
<dbReference type="EMBL" id="OX459940">
    <property type="protein sequence ID" value="CAI9174975.1"/>
    <property type="molecule type" value="Genomic_DNA"/>
</dbReference>
<reference evidence="2" key="1">
    <citation type="submission" date="2023-04" db="EMBL/GenBank/DDBJ databases">
        <authorList>
            <consortium name="ELIXIR-Norway"/>
        </authorList>
    </citation>
    <scope>NUCLEOTIDE SEQUENCE [LARGE SCALE GENOMIC DNA]</scope>
</reference>
<accession>A0ABN8ZM25</accession>
<sequence length="143" mass="15463">MHNPHATGRRRKPGSPAGAQKLTCSFVHGICLLGGKADVGHFPSRGKHNNTRKHRALWECSKVGAAAPSRARTEGRPAWRSGRRSAKAESGSQSSGCPRPCFEVMSLPSATETTDGEGASPSVRHRKRRPGLSYDTHVHTHRP</sequence>
<organism evidence="2 3">
    <name type="scientific">Rangifer tarandus platyrhynchus</name>
    <name type="common">Svalbard reindeer</name>
    <dbReference type="NCBI Taxonomy" id="3082113"/>
    <lineage>
        <taxon>Eukaryota</taxon>
        <taxon>Metazoa</taxon>
        <taxon>Chordata</taxon>
        <taxon>Craniata</taxon>
        <taxon>Vertebrata</taxon>
        <taxon>Euteleostomi</taxon>
        <taxon>Mammalia</taxon>
        <taxon>Eutheria</taxon>
        <taxon>Laurasiatheria</taxon>
        <taxon>Artiodactyla</taxon>
        <taxon>Ruminantia</taxon>
        <taxon>Pecora</taxon>
        <taxon>Cervidae</taxon>
        <taxon>Odocoileinae</taxon>
        <taxon>Rangifer</taxon>
    </lineage>
</organism>
<name>A0ABN8ZM25_RANTA</name>
<feature type="region of interest" description="Disordered" evidence="1">
    <location>
        <begin position="64"/>
        <end position="143"/>
    </location>
</feature>
<evidence type="ECO:0000313" key="2">
    <source>
        <dbReference type="EMBL" id="CAI9174975.1"/>
    </source>
</evidence>
<evidence type="ECO:0000313" key="3">
    <source>
        <dbReference type="Proteomes" id="UP001176941"/>
    </source>
</evidence>